<name>A0A3S2Y782_9SPHN</name>
<dbReference type="Proteomes" id="UP000282837">
    <property type="component" value="Unassembled WGS sequence"/>
</dbReference>
<dbReference type="OrthoDB" id="9801906at2"/>
<dbReference type="InterPro" id="IPR018661">
    <property type="entry name" value="DUF2093"/>
</dbReference>
<dbReference type="AlphaFoldDB" id="A0A3S2Y782"/>
<comment type="caution">
    <text evidence="1">The sequence shown here is derived from an EMBL/GenBank/DDBJ whole genome shotgun (WGS) entry which is preliminary data.</text>
</comment>
<organism evidence="1 2">
    <name type="scientific">Novosphingobium umbonatum</name>
    <dbReference type="NCBI Taxonomy" id="1908524"/>
    <lineage>
        <taxon>Bacteria</taxon>
        <taxon>Pseudomonadati</taxon>
        <taxon>Pseudomonadota</taxon>
        <taxon>Alphaproteobacteria</taxon>
        <taxon>Sphingomonadales</taxon>
        <taxon>Sphingomonadaceae</taxon>
        <taxon>Novosphingobium</taxon>
    </lineage>
</organism>
<evidence type="ECO:0000313" key="1">
    <source>
        <dbReference type="EMBL" id="RVU05092.1"/>
    </source>
</evidence>
<dbReference type="RefSeq" id="WP_127709092.1">
    <property type="nucleotide sequence ID" value="NZ_SACO01000006.1"/>
</dbReference>
<gene>
    <name evidence="1" type="ORF">EOE18_10210</name>
</gene>
<protein>
    <submittedName>
        <fullName evidence="1">DUF2093 domain-containing protein</fullName>
    </submittedName>
</protein>
<accession>A0A3S2Y782</accession>
<proteinExistence type="predicted"/>
<dbReference type="Pfam" id="PF09866">
    <property type="entry name" value="DUF2093"/>
    <property type="match status" value="1"/>
</dbReference>
<dbReference type="EMBL" id="SACO01000006">
    <property type="protein sequence ID" value="RVU05092.1"/>
    <property type="molecule type" value="Genomic_DNA"/>
</dbReference>
<keyword evidence="2" id="KW-1185">Reference proteome</keyword>
<evidence type="ECO:0000313" key="2">
    <source>
        <dbReference type="Proteomes" id="UP000282837"/>
    </source>
</evidence>
<sequence length="66" mass="7480">MLMNSADRPATLRYEPNGFTMMTRGKFVLCAVSGEMIPLESLRYWSVEHQEAYASPELATKRLLGL</sequence>
<reference evidence="1 2" key="1">
    <citation type="submission" date="2019-01" db="EMBL/GenBank/DDBJ databases">
        <authorList>
            <person name="Chen W.-M."/>
        </authorList>
    </citation>
    <scope>NUCLEOTIDE SEQUENCE [LARGE SCALE GENOMIC DNA]</scope>
    <source>
        <strain evidence="1 2">FSY-9</strain>
    </source>
</reference>